<name>A0A3M7E1P9_HORWE</name>
<dbReference type="Proteomes" id="UP000269276">
    <property type="component" value="Unassembled WGS sequence"/>
</dbReference>
<dbReference type="AlphaFoldDB" id="A0A3M7E1P9"/>
<accession>A0A3M7E1P9</accession>
<evidence type="ECO:0000313" key="2">
    <source>
        <dbReference type="Proteomes" id="UP000269276"/>
    </source>
</evidence>
<dbReference type="PANTHER" id="PTHR40267:SF1">
    <property type="entry name" value="BLR3294 PROTEIN"/>
    <property type="match status" value="1"/>
</dbReference>
<reference evidence="1 2" key="1">
    <citation type="journal article" date="2018" name="BMC Genomics">
        <title>Genomic evidence for intraspecific hybridization in a clonal and extremely halotolerant yeast.</title>
        <authorList>
            <person name="Gostincar C."/>
            <person name="Stajich J.E."/>
            <person name="Zupancic J."/>
            <person name="Zalar P."/>
            <person name="Gunde-Cimerman N."/>
        </authorList>
    </citation>
    <scope>NUCLEOTIDE SEQUENCE [LARGE SCALE GENOMIC DNA]</scope>
    <source>
        <strain evidence="1 2">EXF-2682</strain>
    </source>
</reference>
<dbReference type="EMBL" id="QWIP01000176">
    <property type="protein sequence ID" value="RMY70310.1"/>
    <property type="molecule type" value="Genomic_DNA"/>
</dbReference>
<dbReference type="InterPro" id="IPR026286">
    <property type="entry name" value="MaiA/AMDase"/>
</dbReference>
<protein>
    <recommendedName>
        <fullName evidence="3">Asp/Glu/hydantoin racemase</fullName>
    </recommendedName>
</protein>
<comment type="caution">
    <text evidence="1">The sequence shown here is derived from an EMBL/GenBank/DDBJ whole genome shotgun (WGS) entry which is preliminary data.</text>
</comment>
<dbReference type="PANTHER" id="PTHR40267">
    <property type="entry name" value="BLR3294 PROTEIN"/>
    <property type="match status" value="1"/>
</dbReference>
<sequence length="245" mass="26438">MRIRLGIIVPSSNTALEPITQEIVSDVSTSNEQITVHFARFRVTKIDMSVESDKQFSLAPMLEAASYLADARVDMIGWSGTSAAWLGFETDENLCYKITAVTGIPATTSIIAMREKINSSSAADIGVLTPYLPDVNAAIIETFASAGLDASESRSQCSKLSTNFDFAGVTEVDLDCMVANLSASGTETVLVICTNLHAARMAKTWEDTYGVIVFDSVATVIRGMLSHFEVDMSPLGKKWGSVFKK</sequence>
<dbReference type="Gene3D" id="3.40.50.12500">
    <property type="match status" value="1"/>
</dbReference>
<dbReference type="InterPro" id="IPR053714">
    <property type="entry name" value="Iso_Racemase_Enz_sf"/>
</dbReference>
<dbReference type="VEuPathDB" id="FungiDB:BTJ68_11623"/>
<gene>
    <name evidence="1" type="ORF">D0863_05877</name>
</gene>
<dbReference type="OrthoDB" id="414270at2759"/>
<proteinExistence type="predicted"/>
<evidence type="ECO:0000313" key="1">
    <source>
        <dbReference type="EMBL" id="RMY70310.1"/>
    </source>
</evidence>
<evidence type="ECO:0008006" key="3">
    <source>
        <dbReference type="Google" id="ProtNLM"/>
    </source>
</evidence>
<organism evidence="1 2">
    <name type="scientific">Hortaea werneckii</name>
    <name type="common">Black yeast</name>
    <name type="synonym">Cladosporium werneckii</name>
    <dbReference type="NCBI Taxonomy" id="91943"/>
    <lineage>
        <taxon>Eukaryota</taxon>
        <taxon>Fungi</taxon>
        <taxon>Dikarya</taxon>
        <taxon>Ascomycota</taxon>
        <taxon>Pezizomycotina</taxon>
        <taxon>Dothideomycetes</taxon>
        <taxon>Dothideomycetidae</taxon>
        <taxon>Mycosphaerellales</taxon>
        <taxon>Teratosphaeriaceae</taxon>
        <taxon>Hortaea</taxon>
    </lineage>
</organism>
<dbReference type="Pfam" id="PF17645">
    <property type="entry name" value="Amdase"/>
    <property type="match status" value="1"/>
</dbReference>